<name>A0AAW9NE73_9BACI</name>
<dbReference type="SUPFAM" id="SSF46785">
    <property type="entry name" value="Winged helix' DNA-binding domain"/>
    <property type="match status" value="1"/>
</dbReference>
<dbReference type="InterPro" id="IPR036390">
    <property type="entry name" value="WH_DNA-bd_sf"/>
</dbReference>
<dbReference type="Gene3D" id="1.10.10.10">
    <property type="entry name" value="Winged helix-like DNA-binding domain superfamily/Winged helix DNA-binding domain"/>
    <property type="match status" value="1"/>
</dbReference>
<dbReference type="AlphaFoldDB" id="A0AAW9NE73"/>
<organism evidence="1 2">
    <name type="scientific">Peribacillus castrilensis</name>
    <dbReference type="NCBI Taxonomy" id="2897690"/>
    <lineage>
        <taxon>Bacteria</taxon>
        <taxon>Bacillati</taxon>
        <taxon>Bacillota</taxon>
        <taxon>Bacilli</taxon>
        <taxon>Bacillales</taxon>
        <taxon>Bacillaceae</taxon>
        <taxon>Peribacillus</taxon>
    </lineage>
</organism>
<evidence type="ECO:0000313" key="2">
    <source>
        <dbReference type="Proteomes" id="UP001307168"/>
    </source>
</evidence>
<gene>
    <name evidence="1" type="ORF">P4706_12545</name>
</gene>
<sequence>MNELRKYESFKSISEMDKYVIKVLEVLELTELDRSLLRLLAGHSCKFVGVSFLKVQTMANKLGVSYKTVQRSLKRLKELEVIKRVRTLRVVSGGFGASITIISPYDLTQRNQAEKPTPEPAQEPSKQKETFLFKAFLKDLKNLRQPEPTHDNKLDYTYLTEWVPEKFIQVVKPFVNAEEAFSLWGKVHMSSKKYAPSVQDILEPAIRAFKASVIAYKSRRIKKSFGAYFWGTLSGVFSVEQRKSIEAISSDWLDE</sequence>
<dbReference type="Pfam" id="PF13730">
    <property type="entry name" value="HTH_36"/>
    <property type="match status" value="1"/>
</dbReference>
<keyword evidence="2" id="KW-1185">Reference proteome</keyword>
<dbReference type="RefSeq" id="WP_367406953.1">
    <property type="nucleotide sequence ID" value="NZ_JARNBH010000012.1"/>
</dbReference>
<comment type="caution">
    <text evidence="1">The sequence shown here is derived from an EMBL/GenBank/DDBJ whole genome shotgun (WGS) entry which is preliminary data.</text>
</comment>
<protein>
    <submittedName>
        <fullName evidence="1">Helix-turn-helix domain-containing protein</fullName>
    </submittedName>
</protein>
<dbReference type="EMBL" id="JARNBH010000012">
    <property type="protein sequence ID" value="MEC0273878.1"/>
    <property type="molecule type" value="Genomic_DNA"/>
</dbReference>
<dbReference type="Proteomes" id="UP001307168">
    <property type="component" value="Unassembled WGS sequence"/>
</dbReference>
<reference evidence="1 2" key="1">
    <citation type="submission" date="2023-03" db="EMBL/GenBank/DDBJ databases">
        <title>Bacillus Genome Sequencing.</title>
        <authorList>
            <person name="Dunlap C."/>
        </authorList>
    </citation>
    <scope>NUCLEOTIDE SEQUENCE [LARGE SCALE GENOMIC DNA]</scope>
    <source>
        <strain evidence="1 2">B-41290</strain>
    </source>
</reference>
<accession>A0AAW9NE73</accession>
<evidence type="ECO:0000313" key="1">
    <source>
        <dbReference type="EMBL" id="MEC0273878.1"/>
    </source>
</evidence>
<dbReference type="InterPro" id="IPR036388">
    <property type="entry name" value="WH-like_DNA-bd_sf"/>
</dbReference>
<proteinExistence type="predicted"/>